<dbReference type="InterPro" id="IPR030960">
    <property type="entry name" value="DHQS/DOIS_N"/>
</dbReference>
<keyword evidence="22" id="KW-1185">Reference proteome</keyword>
<evidence type="ECO:0000256" key="17">
    <source>
        <dbReference type="ARBA" id="ARBA00023285"/>
    </source>
</evidence>
<evidence type="ECO:0000259" key="20">
    <source>
        <dbReference type="Pfam" id="PF24621"/>
    </source>
</evidence>
<dbReference type="GO" id="GO:0009423">
    <property type="term" value="P:chorismate biosynthetic process"/>
    <property type="evidence" value="ECO:0007669"/>
    <property type="project" value="UniProtKB-UniRule"/>
</dbReference>
<sequence length="360" mass="39632">MNTIDITTPSKKYPVFIGDKVIDQLNVVLENLNPSPKNLLIITDENVGNLYLETVQNVIGDAFTYETIQIHAGDDQKSFENYMACQSFALSKELDRTSVVIALGGGMIGDLAGFVAGTYMRGIRFIQIPTTILAHDSAVGGKTGINHPEGKNMIGVFHQPEAVIYSTDFLTTLPANEIRSGFAEVIKHALIADENLYRSLRASVKSIDDLKGNSLQKALIQGIKIKNEIVTQDEKEKGIRAYLNFGHTLGHAIEGELQYKGITHGEAIALGMLFALSLKEDTEILGQELKMWLRTLGYPSFPKHLSASSLVNRMKKDKKAEKGMIQMVLLNSLGKPSLSPFTSESLERKLSSFIEEASKE</sequence>
<comment type="cofactor">
    <cofactor evidence="18">
        <name>Co(2+)</name>
        <dbReference type="ChEBI" id="CHEBI:48828"/>
    </cofactor>
    <cofactor evidence="18">
        <name>Zn(2+)</name>
        <dbReference type="ChEBI" id="CHEBI:29105"/>
    </cofactor>
    <text evidence="18">Binds 1 divalent metal cation per subunit. Can use either Co(2+) or Zn(2+).</text>
</comment>
<dbReference type="EC" id="4.2.3.4" evidence="7 18"/>
<dbReference type="Pfam" id="PF01761">
    <property type="entry name" value="DHQ_synthase"/>
    <property type="match status" value="1"/>
</dbReference>
<feature type="domain" description="3-dehydroquinate synthase C-terminal" evidence="20">
    <location>
        <begin position="181"/>
        <end position="320"/>
    </location>
</feature>
<evidence type="ECO:0000256" key="5">
    <source>
        <dbReference type="ARBA" id="ARBA00004661"/>
    </source>
</evidence>
<evidence type="ECO:0000256" key="14">
    <source>
        <dbReference type="ARBA" id="ARBA00023027"/>
    </source>
</evidence>
<dbReference type="GO" id="GO:0005737">
    <property type="term" value="C:cytoplasm"/>
    <property type="evidence" value="ECO:0007669"/>
    <property type="project" value="UniProtKB-SubCell"/>
</dbReference>
<comment type="caution">
    <text evidence="18">Lacks conserved residue(s) required for the propagation of feature annotation.</text>
</comment>
<dbReference type="PANTHER" id="PTHR43622:SF7">
    <property type="entry name" value="3-DEHYDROQUINATE SYNTHASE, CHLOROPLASTIC"/>
    <property type="match status" value="1"/>
</dbReference>
<evidence type="ECO:0000256" key="15">
    <source>
        <dbReference type="ARBA" id="ARBA00023141"/>
    </source>
</evidence>
<dbReference type="GO" id="GO:0003856">
    <property type="term" value="F:3-dehydroquinate synthase activity"/>
    <property type="evidence" value="ECO:0007669"/>
    <property type="project" value="UniProtKB-UniRule"/>
</dbReference>
<dbReference type="InterPro" id="IPR056179">
    <property type="entry name" value="DHQS_C"/>
</dbReference>
<evidence type="ECO:0000259" key="19">
    <source>
        <dbReference type="Pfam" id="PF01761"/>
    </source>
</evidence>
<keyword evidence="10 18" id="KW-0028">Amino-acid biosynthesis</keyword>
<organism evidence="21 22">
    <name type="scientific">Fictibacillus phosphorivorans</name>
    <dbReference type="NCBI Taxonomy" id="1221500"/>
    <lineage>
        <taxon>Bacteria</taxon>
        <taxon>Bacillati</taxon>
        <taxon>Bacillota</taxon>
        <taxon>Bacilli</taxon>
        <taxon>Bacillales</taxon>
        <taxon>Fictibacillaceae</taxon>
        <taxon>Fictibacillus</taxon>
    </lineage>
</organism>
<evidence type="ECO:0000256" key="13">
    <source>
        <dbReference type="ARBA" id="ARBA00022833"/>
    </source>
</evidence>
<evidence type="ECO:0000256" key="9">
    <source>
        <dbReference type="ARBA" id="ARBA00022490"/>
    </source>
</evidence>
<evidence type="ECO:0000256" key="3">
    <source>
        <dbReference type="ARBA" id="ARBA00001947"/>
    </source>
</evidence>
<evidence type="ECO:0000256" key="10">
    <source>
        <dbReference type="ARBA" id="ARBA00022605"/>
    </source>
</evidence>
<name>A0A160IMS6_9BACL</name>
<feature type="binding site" evidence="18">
    <location>
        <position position="151"/>
    </location>
    <ligand>
        <name>NAD(+)</name>
        <dbReference type="ChEBI" id="CHEBI:57540"/>
    </ligand>
</feature>
<feature type="binding site" evidence="18">
    <location>
        <position position="264"/>
    </location>
    <ligand>
        <name>Zn(2+)</name>
        <dbReference type="ChEBI" id="CHEBI:29105"/>
    </ligand>
</feature>
<comment type="pathway">
    <text evidence="5 18">Metabolic intermediate biosynthesis; chorismate biosynthesis; chorismate from D-erythrose 4-phosphate and phosphoenolpyruvate: step 2/7.</text>
</comment>
<keyword evidence="14 18" id="KW-0520">NAD</keyword>
<dbReference type="EMBL" id="CP015378">
    <property type="protein sequence ID" value="ANC77060.1"/>
    <property type="molecule type" value="Genomic_DNA"/>
</dbReference>
<evidence type="ECO:0000313" key="22">
    <source>
        <dbReference type="Proteomes" id="UP000076623"/>
    </source>
</evidence>
<dbReference type="GO" id="GO:0009073">
    <property type="term" value="P:aromatic amino acid family biosynthetic process"/>
    <property type="evidence" value="ECO:0007669"/>
    <property type="project" value="UniProtKB-KW"/>
</dbReference>
<dbReference type="PIRSF" id="PIRSF001455">
    <property type="entry name" value="DHQ_synth"/>
    <property type="match status" value="1"/>
</dbReference>
<dbReference type="KEGG" id="fpn:ABE65_009700"/>
<comment type="subcellular location">
    <subcellularLocation>
        <location evidence="4 18">Cytoplasm</location>
    </subcellularLocation>
</comment>
<evidence type="ECO:0000256" key="12">
    <source>
        <dbReference type="ARBA" id="ARBA00022741"/>
    </source>
</evidence>
<keyword evidence="13 18" id="KW-0862">Zinc</keyword>
<keyword evidence="16 18" id="KW-0456">Lyase</keyword>
<dbReference type="GO" id="GO:0046872">
    <property type="term" value="F:metal ion binding"/>
    <property type="evidence" value="ECO:0007669"/>
    <property type="project" value="UniProtKB-KW"/>
</dbReference>
<dbReference type="InterPro" id="IPR050071">
    <property type="entry name" value="Dehydroquinate_synthase"/>
</dbReference>
<evidence type="ECO:0000256" key="16">
    <source>
        <dbReference type="ARBA" id="ARBA00023239"/>
    </source>
</evidence>
<dbReference type="InterPro" id="IPR016037">
    <property type="entry name" value="DHQ_synth_AroB"/>
</dbReference>
<comment type="function">
    <text evidence="18">Catalyzes the conversion of 3-deoxy-D-arabino-heptulosonate 7-phosphate (DAHP) to dehydroquinate (DHQ).</text>
</comment>
<evidence type="ECO:0000256" key="6">
    <source>
        <dbReference type="ARBA" id="ARBA00005412"/>
    </source>
</evidence>
<evidence type="ECO:0000313" key="21">
    <source>
        <dbReference type="EMBL" id="ANC77060.1"/>
    </source>
</evidence>
<keyword evidence="12 18" id="KW-0547">Nucleotide-binding</keyword>
<dbReference type="STRING" id="1221500.ABE65_009700"/>
<accession>A0A160IMS6</accession>
<comment type="cofactor">
    <cofactor evidence="3">
        <name>Zn(2+)</name>
        <dbReference type="ChEBI" id="CHEBI:29105"/>
    </cofactor>
</comment>
<evidence type="ECO:0000256" key="7">
    <source>
        <dbReference type="ARBA" id="ARBA00013031"/>
    </source>
</evidence>
<dbReference type="NCBIfam" id="TIGR01357">
    <property type="entry name" value="aroB"/>
    <property type="match status" value="1"/>
</dbReference>
<evidence type="ECO:0000256" key="2">
    <source>
        <dbReference type="ARBA" id="ARBA00001911"/>
    </source>
</evidence>
<feature type="domain" description="3-dehydroquinate synthase N-terminal" evidence="19">
    <location>
        <begin position="68"/>
        <end position="179"/>
    </location>
</feature>
<dbReference type="CDD" id="cd08195">
    <property type="entry name" value="DHQS"/>
    <property type="match status" value="1"/>
</dbReference>
<dbReference type="AlphaFoldDB" id="A0A160IMS6"/>
<comment type="cofactor">
    <cofactor evidence="2 18">
        <name>NAD(+)</name>
        <dbReference type="ChEBI" id="CHEBI:57540"/>
    </cofactor>
</comment>
<evidence type="ECO:0000256" key="11">
    <source>
        <dbReference type="ARBA" id="ARBA00022723"/>
    </source>
</evidence>
<keyword evidence="9 18" id="KW-0963">Cytoplasm</keyword>
<keyword evidence="15 18" id="KW-0057">Aromatic amino acid biosynthesis</keyword>
<proteinExistence type="inferred from homology"/>
<dbReference type="RefSeq" id="WP_066394120.1">
    <property type="nucleotide sequence ID" value="NZ_CP015378.1"/>
</dbReference>
<comment type="catalytic activity">
    <reaction evidence="1 18">
        <text>7-phospho-2-dehydro-3-deoxy-D-arabino-heptonate = 3-dehydroquinate + phosphate</text>
        <dbReference type="Rhea" id="RHEA:21968"/>
        <dbReference type="ChEBI" id="CHEBI:32364"/>
        <dbReference type="ChEBI" id="CHEBI:43474"/>
        <dbReference type="ChEBI" id="CHEBI:58394"/>
        <dbReference type="EC" id="4.2.3.4"/>
    </reaction>
</comment>
<dbReference type="SUPFAM" id="SSF56796">
    <property type="entry name" value="Dehydroquinate synthase-like"/>
    <property type="match status" value="1"/>
</dbReference>
<dbReference type="Proteomes" id="UP000076623">
    <property type="component" value="Chromosome"/>
</dbReference>
<evidence type="ECO:0000256" key="8">
    <source>
        <dbReference type="ARBA" id="ARBA00017684"/>
    </source>
</evidence>
<comment type="similarity">
    <text evidence="6 18">Belongs to the sugar phosphate cyclases superfamily. Dehydroquinate synthase family.</text>
</comment>
<reference evidence="21 22" key="1">
    <citation type="submission" date="2016-04" db="EMBL/GenBank/DDBJ databases">
        <title>Complete genome sequence of Fictibacillus phosphorivorans G25-29, a strain toxic to nematodes.</title>
        <authorList>
            <person name="Zheng Z."/>
        </authorList>
    </citation>
    <scope>NUCLEOTIDE SEQUENCE [LARGE SCALE GENOMIC DNA]</scope>
    <source>
        <strain evidence="21 22">G25-29</strain>
    </source>
</reference>
<feature type="binding site" evidence="18">
    <location>
        <position position="247"/>
    </location>
    <ligand>
        <name>Zn(2+)</name>
        <dbReference type="ChEBI" id="CHEBI:29105"/>
    </ligand>
</feature>
<feature type="binding site" evidence="18">
    <location>
        <position position="142"/>
    </location>
    <ligand>
        <name>NAD(+)</name>
        <dbReference type="ChEBI" id="CHEBI:57540"/>
    </ligand>
</feature>
<dbReference type="GO" id="GO:0008652">
    <property type="term" value="P:amino acid biosynthetic process"/>
    <property type="evidence" value="ECO:0007669"/>
    <property type="project" value="UniProtKB-KW"/>
</dbReference>
<dbReference type="InterPro" id="IPR030963">
    <property type="entry name" value="DHQ_synth_fam"/>
</dbReference>
<dbReference type="Gene3D" id="1.20.1090.10">
    <property type="entry name" value="Dehydroquinate synthase-like - alpha domain"/>
    <property type="match status" value="1"/>
</dbReference>
<evidence type="ECO:0000256" key="18">
    <source>
        <dbReference type="HAMAP-Rule" id="MF_00110"/>
    </source>
</evidence>
<feature type="binding site" evidence="18">
    <location>
        <begin position="169"/>
        <end position="172"/>
    </location>
    <ligand>
        <name>NAD(+)</name>
        <dbReference type="ChEBI" id="CHEBI:57540"/>
    </ligand>
</feature>
<keyword evidence="17 18" id="KW-0170">Cobalt</keyword>
<gene>
    <name evidence="18" type="primary">aroB</name>
    <name evidence="21" type="ORF">ABE65_009700</name>
</gene>
<dbReference type="HAMAP" id="MF_00110">
    <property type="entry name" value="DHQ_synthase"/>
    <property type="match status" value="1"/>
</dbReference>
<evidence type="ECO:0000256" key="4">
    <source>
        <dbReference type="ARBA" id="ARBA00004496"/>
    </source>
</evidence>
<dbReference type="GO" id="GO:0000166">
    <property type="term" value="F:nucleotide binding"/>
    <property type="evidence" value="ECO:0007669"/>
    <property type="project" value="UniProtKB-KW"/>
</dbReference>
<protein>
    <recommendedName>
        <fullName evidence="8 18">3-dehydroquinate synthase</fullName>
        <shortName evidence="18">DHQS</shortName>
        <ecNumber evidence="7 18">4.2.3.4</ecNumber>
    </recommendedName>
</protein>
<dbReference type="Gene3D" id="3.40.50.1970">
    <property type="match status" value="1"/>
</dbReference>
<dbReference type="Pfam" id="PF24621">
    <property type="entry name" value="DHQS_C"/>
    <property type="match status" value="1"/>
</dbReference>
<feature type="binding site" evidence="18">
    <location>
        <position position="184"/>
    </location>
    <ligand>
        <name>Zn(2+)</name>
        <dbReference type="ChEBI" id="CHEBI:29105"/>
    </ligand>
</feature>
<dbReference type="FunFam" id="3.40.50.1970:FF:000007">
    <property type="entry name" value="Pentafunctional AROM polypeptide"/>
    <property type="match status" value="1"/>
</dbReference>
<feature type="binding site" evidence="18">
    <location>
        <begin position="130"/>
        <end position="131"/>
    </location>
    <ligand>
        <name>NAD(+)</name>
        <dbReference type="ChEBI" id="CHEBI:57540"/>
    </ligand>
</feature>
<dbReference type="UniPathway" id="UPA00053">
    <property type="reaction ID" value="UER00085"/>
</dbReference>
<evidence type="ECO:0000256" key="1">
    <source>
        <dbReference type="ARBA" id="ARBA00001393"/>
    </source>
</evidence>
<dbReference type="PANTHER" id="PTHR43622">
    <property type="entry name" value="3-DEHYDROQUINATE SYNTHASE"/>
    <property type="match status" value="1"/>
</dbReference>
<keyword evidence="11 18" id="KW-0479">Metal-binding</keyword>